<dbReference type="Proteomes" id="UP000576368">
    <property type="component" value="Unassembled WGS sequence"/>
</dbReference>
<evidence type="ECO:0000259" key="4">
    <source>
        <dbReference type="PROSITE" id="PS01124"/>
    </source>
</evidence>
<proteinExistence type="predicted"/>
<keyword evidence="3" id="KW-0804">Transcription</keyword>
<evidence type="ECO:0000256" key="3">
    <source>
        <dbReference type="ARBA" id="ARBA00023163"/>
    </source>
</evidence>
<dbReference type="SMART" id="SM00342">
    <property type="entry name" value="HTH_ARAC"/>
    <property type="match status" value="1"/>
</dbReference>
<evidence type="ECO:0000313" key="6">
    <source>
        <dbReference type="EMBL" id="WOF10822.1"/>
    </source>
</evidence>
<dbReference type="GO" id="GO:0003700">
    <property type="term" value="F:DNA-binding transcription factor activity"/>
    <property type="evidence" value="ECO:0007669"/>
    <property type="project" value="InterPro"/>
</dbReference>
<sequence>MPNYLDGKMKESTTINIKELARRVSPDYTSESLIIYNHVTNEKAFIGEEIKKQGIIVTETCSFSLCTRGETEIMINTQNYRIKKNHLIVVLPKQVIKPIHTTPDYEARIIFISPDYFKEKCQEMIPLRFKMQYHPVVGLNEDEIKLLESYYSLLSRKTDKLNPHFSELAVHKLAHALFYDLYNFVYRHMQDKNFELSHPDSIFNRFITLVEEYHLKERDIIFYANKLCLTPKYLSSVIHVASGKFAGEWIDYYVITLAKSLLVSSTKTIQEIGYSLNFSSPPAFTKFFKRIMKMSPREYRNNQLNNTTRKIS</sequence>
<dbReference type="InterPro" id="IPR009057">
    <property type="entry name" value="Homeodomain-like_sf"/>
</dbReference>
<evidence type="ECO:0000256" key="2">
    <source>
        <dbReference type="ARBA" id="ARBA00023125"/>
    </source>
</evidence>
<feature type="domain" description="HTH araC/xylS-type" evidence="4">
    <location>
        <begin position="204"/>
        <end position="302"/>
    </location>
</feature>
<dbReference type="AlphaFoldDB" id="A0A7X6BI12"/>
<gene>
    <name evidence="6" type="ORF">F1644_00385</name>
    <name evidence="5" type="ORF">GGR15_001026</name>
</gene>
<dbReference type="EMBL" id="CP043839">
    <property type="protein sequence ID" value="WOF10822.1"/>
    <property type="molecule type" value="Genomic_DNA"/>
</dbReference>
<dbReference type="GeneID" id="86889712"/>
<keyword evidence="1" id="KW-0805">Transcription regulation</keyword>
<dbReference type="SUPFAM" id="SSF46689">
    <property type="entry name" value="Homeodomain-like"/>
    <property type="match status" value="1"/>
</dbReference>
<evidence type="ECO:0000256" key="1">
    <source>
        <dbReference type="ARBA" id="ARBA00023015"/>
    </source>
</evidence>
<dbReference type="RefSeq" id="WP_147344447.1">
    <property type="nucleotide sequence ID" value="NZ_BMPA01000003.1"/>
</dbReference>
<name>A0A7X6BI12_9BACT</name>
<dbReference type="Gene3D" id="1.10.10.60">
    <property type="entry name" value="Homeodomain-like"/>
    <property type="match status" value="1"/>
</dbReference>
<dbReference type="Pfam" id="PF12833">
    <property type="entry name" value="HTH_18"/>
    <property type="match status" value="1"/>
</dbReference>
<accession>A0A7X6BI12</accession>
<keyword evidence="2 5" id="KW-0238">DNA-binding</keyword>
<reference evidence="6 8" key="1">
    <citation type="submission" date="2019-09" db="EMBL/GenBank/DDBJ databases">
        <title>Butyricimonas paravirosa DSM 105722 (=214-4 = JCM 18677 = CCUG 65563).</title>
        <authorList>
            <person name="Le Roy T."/>
            <person name="Cani P.D."/>
        </authorList>
    </citation>
    <scope>NUCLEOTIDE SEQUENCE [LARGE SCALE GENOMIC DNA]</scope>
    <source>
        <strain evidence="6 8">DSM 105722</strain>
    </source>
</reference>
<keyword evidence="8" id="KW-1185">Reference proteome</keyword>
<dbReference type="PANTHER" id="PTHR43280:SF32">
    <property type="entry name" value="TRANSCRIPTIONAL REGULATORY PROTEIN"/>
    <property type="match status" value="1"/>
</dbReference>
<evidence type="ECO:0000313" key="5">
    <source>
        <dbReference type="EMBL" id="NJC17415.1"/>
    </source>
</evidence>
<dbReference type="Proteomes" id="UP001302374">
    <property type="component" value="Chromosome"/>
</dbReference>
<dbReference type="InterPro" id="IPR018060">
    <property type="entry name" value="HTH_AraC"/>
</dbReference>
<evidence type="ECO:0000313" key="7">
    <source>
        <dbReference type="Proteomes" id="UP000576368"/>
    </source>
</evidence>
<reference evidence="5 7" key="2">
    <citation type="submission" date="2020-03" db="EMBL/GenBank/DDBJ databases">
        <title>Genomic Encyclopedia of Type Strains, Phase IV (KMG-IV): sequencing the most valuable type-strain genomes for metagenomic binning, comparative biology and taxonomic classification.</title>
        <authorList>
            <person name="Goeker M."/>
        </authorList>
    </citation>
    <scope>NUCLEOTIDE SEQUENCE [LARGE SCALE GENOMIC DNA]</scope>
    <source>
        <strain evidence="5 7">DSM 105722</strain>
    </source>
</reference>
<dbReference type="GO" id="GO:0043565">
    <property type="term" value="F:sequence-specific DNA binding"/>
    <property type="evidence" value="ECO:0007669"/>
    <property type="project" value="InterPro"/>
</dbReference>
<protein>
    <submittedName>
        <fullName evidence="6">AraC family transcriptional regulator</fullName>
    </submittedName>
    <submittedName>
        <fullName evidence="5">AraC-like DNA-binding protein</fullName>
    </submittedName>
</protein>
<evidence type="ECO:0000313" key="8">
    <source>
        <dbReference type="Proteomes" id="UP001302374"/>
    </source>
</evidence>
<dbReference type="PANTHER" id="PTHR43280">
    <property type="entry name" value="ARAC-FAMILY TRANSCRIPTIONAL REGULATOR"/>
    <property type="match status" value="1"/>
</dbReference>
<dbReference type="EMBL" id="JAATLI010000003">
    <property type="protein sequence ID" value="NJC17415.1"/>
    <property type="molecule type" value="Genomic_DNA"/>
</dbReference>
<organism evidence="5 7">
    <name type="scientific">Butyricimonas paravirosa</name>
    <dbReference type="NCBI Taxonomy" id="1472417"/>
    <lineage>
        <taxon>Bacteria</taxon>
        <taxon>Pseudomonadati</taxon>
        <taxon>Bacteroidota</taxon>
        <taxon>Bacteroidia</taxon>
        <taxon>Bacteroidales</taxon>
        <taxon>Odoribacteraceae</taxon>
        <taxon>Butyricimonas</taxon>
    </lineage>
</organism>
<dbReference type="PROSITE" id="PS01124">
    <property type="entry name" value="HTH_ARAC_FAMILY_2"/>
    <property type="match status" value="1"/>
</dbReference>